<dbReference type="AlphaFoldDB" id="A0AAD5LCW0"/>
<name>A0AAD5LCW0_PYTIN</name>
<gene>
    <name evidence="1" type="ORF">P43SY_009468</name>
</gene>
<evidence type="ECO:0008006" key="3">
    <source>
        <dbReference type="Google" id="ProtNLM"/>
    </source>
</evidence>
<proteinExistence type="predicted"/>
<evidence type="ECO:0000313" key="1">
    <source>
        <dbReference type="EMBL" id="KAJ0396559.1"/>
    </source>
</evidence>
<protein>
    <recommendedName>
        <fullName evidence="3">TKL protein kinase</fullName>
    </recommendedName>
</protein>
<comment type="caution">
    <text evidence="1">The sequence shown here is derived from an EMBL/GenBank/DDBJ whole genome shotgun (WGS) entry which is preliminary data.</text>
</comment>
<dbReference type="EMBL" id="JAKCXM010000290">
    <property type="protein sequence ID" value="KAJ0396559.1"/>
    <property type="molecule type" value="Genomic_DNA"/>
</dbReference>
<dbReference type="InterPro" id="IPR032675">
    <property type="entry name" value="LRR_dom_sf"/>
</dbReference>
<keyword evidence="2" id="KW-1185">Reference proteome</keyword>
<accession>A0AAD5LCW0</accession>
<dbReference type="SUPFAM" id="SSF52058">
    <property type="entry name" value="L domain-like"/>
    <property type="match status" value="1"/>
</dbReference>
<evidence type="ECO:0000313" key="2">
    <source>
        <dbReference type="Proteomes" id="UP001209570"/>
    </source>
</evidence>
<sequence>MDAIMDVITMTALPVYLLLRYVRTFNFVDFNFTNSEWYNDVWIVNFMHDSQVVLTSSWLDMISRLILSTSVLSSLEAAFNLALVARDPALRLATASRQRNDSLAIRRFHRWSRYVLGLWGATVLLLHVHASRIPKPEACSLHVRPWLATLPSCAFVDVNCQNVVDAVDSVGRAIESVDAAVVVHLRVRHCSNVVMSSSLQTLTYLVGLKIYNSTVLSWPANAALTWQHHDHMRFAFFPRVVFPNATLPVGLISLDFPPKLNDLEFCGTNIAWIPDDLALAWASVRYLYMEQSPLTTVPLAFIRMDKLQYLSMADDLVTDIPMALLEPPVRRVLAFGGNPIVTLPDPDPTALPPGAYSMRTLLVDRTLLAMAPRWWDVVTTWVGATDTPVCDALANASSAEAQRPWAKRAICTFYRYGIDRPAALYPLHLEE</sequence>
<dbReference type="Gene3D" id="3.80.10.10">
    <property type="entry name" value="Ribonuclease Inhibitor"/>
    <property type="match status" value="1"/>
</dbReference>
<organism evidence="1 2">
    <name type="scientific">Pythium insidiosum</name>
    <name type="common">Pythiosis disease agent</name>
    <dbReference type="NCBI Taxonomy" id="114742"/>
    <lineage>
        <taxon>Eukaryota</taxon>
        <taxon>Sar</taxon>
        <taxon>Stramenopiles</taxon>
        <taxon>Oomycota</taxon>
        <taxon>Peronosporomycetes</taxon>
        <taxon>Pythiales</taxon>
        <taxon>Pythiaceae</taxon>
        <taxon>Pythium</taxon>
    </lineage>
</organism>
<dbReference type="Proteomes" id="UP001209570">
    <property type="component" value="Unassembled WGS sequence"/>
</dbReference>
<reference evidence="1" key="1">
    <citation type="submission" date="2021-12" db="EMBL/GenBank/DDBJ databases">
        <title>Prjna785345.</title>
        <authorList>
            <person name="Rujirawat T."/>
            <person name="Krajaejun T."/>
        </authorList>
    </citation>
    <scope>NUCLEOTIDE SEQUENCE</scope>
    <source>
        <strain evidence="1">Pi057C3</strain>
    </source>
</reference>